<dbReference type="Proteomes" id="UP000662074">
    <property type="component" value="Unassembled WGS sequence"/>
</dbReference>
<protein>
    <recommendedName>
        <fullName evidence="3">Circularly permuted type 2 ATP-grasp protein</fullName>
    </recommendedName>
</protein>
<dbReference type="AlphaFoldDB" id="A0A917J822"/>
<proteinExistence type="predicted"/>
<keyword evidence="2" id="KW-1185">Reference proteome</keyword>
<organism evidence="1 2">
    <name type="scientific">Mucilaginibacter galii</name>
    <dbReference type="NCBI Taxonomy" id="2005073"/>
    <lineage>
        <taxon>Bacteria</taxon>
        <taxon>Pseudomonadati</taxon>
        <taxon>Bacteroidota</taxon>
        <taxon>Sphingobacteriia</taxon>
        <taxon>Sphingobacteriales</taxon>
        <taxon>Sphingobacteriaceae</taxon>
        <taxon>Mucilaginibacter</taxon>
    </lineage>
</organism>
<dbReference type="EMBL" id="BMDO01000001">
    <property type="protein sequence ID" value="GGI49652.1"/>
    <property type="molecule type" value="Genomic_DNA"/>
</dbReference>
<evidence type="ECO:0000313" key="2">
    <source>
        <dbReference type="Proteomes" id="UP000662074"/>
    </source>
</evidence>
<comment type="caution">
    <text evidence="1">The sequence shown here is derived from an EMBL/GenBank/DDBJ whole genome shotgun (WGS) entry which is preliminary data.</text>
</comment>
<gene>
    <name evidence="1" type="ORF">GCM10011425_08640</name>
</gene>
<name>A0A917J822_9SPHI</name>
<dbReference type="SUPFAM" id="SSF56059">
    <property type="entry name" value="Glutathione synthetase ATP-binding domain-like"/>
    <property type="match status" value="1"/>
</dbReference>
<dbReference type="RefSeq" id="WP_188414093.1">
    <property type="nucleotide sequence ID" value="NZ_BMDO01000001.1"/>
</dbReference>
<evidence type="ECO:0008006" key="3">
    <source>
        <dbReference type="Google" id="ProtNLM"/>
    </source>
</evidence>
<reference evidence="1" key="2">
    <citation type="submission" date="2020-09" db="EMBL/GenBank/DDBJ databases">
        <authorList>
            <person name="Sun Q."/>
            <person name="Sedlacek I."/>
        </authorList>
    </citation>
    <scope>NUCLEOTIDE SEQUENCE</scope>
    <source>
        <strain evidence="1">CCM 8711</strain>
    </source>
</reference>
<sequence length="408" mass="46519">MHSSARSTFNANFTAEKYQQFLKQLNQGLPHDVAFRVAETPIFLTADFRDQLIAAGEDILQTILQPNFKALTERAIPQKWRVANENDHPHFIALDFGICKDEAGNIVPKLIELQGFPSLYGFQSFLDDTYSEVFDINTSWTGYYGGMDKATYIALLKKTILGSYEPHEVVLMDVNAQEQKTAIDFFITQKYLGIPIIGLDELKQKGDQLFYESDGEDKLIKRIYNRLIFDEIDTGDDPLQNQVDIRQPLDIEWITHPNWFYRVSKFTMPFLHGEAIPKTYFLHELREIPADLENYVLKPLFSFAGQGVIIEVTNEDVAAIKDPENWILQEKVNYEPVIQAPDGGVKAEIRLLYLWPNGDAQPTLAINLARLSRGKMIGVRYNKEFDWVGGTTALMPKPLPNPPREGGL</sequence>
<accession>A0A917J822</accession>
<reference evidence="1" key="1">
    <citation type="journal article" date="2014" name="Int. J. Syst. Evol. Microbiol.">
        <title>Complete genome sequence of Corynebacterium casei LMG S-19264T (=DSM 44701T), isolated from a smear-ripened cheese.</title>
        <authorList>
            <consortium name="US DOE Joint Genome Institute (JGI-PGF)"/>
            <person name="Walter F."/>
            <person name="Albersmeier A."/>
            <person name="Kalinowski J."/>
            <person name="Ruckert C."/>
        </authorList>
    </citation>
    <scope>NUCLEOTIDE SEQUENCE</scope>
    <source>
        <strain evidence="1">CCM 8711</strain>
    </source>
</reference>
<evidence type="ECO:0000313" key="1">
    <source>
        <dbReference type="EMBL" id="GGI49652.1"/>
    </source>
</evidence>